<keyword evidence="7" id="KW-1185">Reference proteome</keyword>
<dbReference type="Gene3D" id="3.90.180.10">
    <property type="entry name" value="Medium-chain alcohol dehydrogenases, catalytic domain"/>
    <property type="match status" value="1"/>
</dbReference>
<evidence type="ECO:0000256" key="4">
    <source>
        <dbReference type="ARBA" id="ARBA00022833"/>
    </source>
</evidence>
<dbReference type="PANTHER" id="PTHR43161:SF9">
    <property type="entry name" value="SORBITOL DEHYDROGENASE"/>
    <property type="match status" value="1"/>
</dbReference>
<organism evidence="6 7">
    <name type="scientific">Blastomyces silverae</name>
    <dbReference type="NCBI Taxonomy" id="2060906"/>
    <lineage>
        <taxon>Eukaryota</taxon>
        <taxon>Fungi</taxon>
        <taxon>Dikarya</taxon>
        <taxon>Ascomycota</taxon>
        <taxon>Pezizomycotina</taxon>
        <taxon>Eurotiomycetes</taxon>
        <taxon>Eurotiomycetidae</taxon>
        <taxon>Onygenales</taxon>
        <taxon>Ajellomycetaceae</taxon>
        <taxon>Blastomyces</taxon>
    </lineage>
</organism>
<evidence type="ECO:0000313" key="6">
    <source>
        <dbReference type="EMBL" id="KLJ12885.1"/>
    </source>
</evidence>
<comment type="cofactor">
    <cofactor evidence="1">
        <name>Zn(2+)</name>
        <dbReference type="ChEBI" id="CHEBI:29105"/>
    </cofactor>
</comment>
<comment type="similarity">
    <text evidence="2">Belongs to the zinc-containing alcohol dehydrogenase family.</text>
</comment>
<evidence type="ECO:0000256" key="1">
    <source>
        <dbReference type="ARBA" id="ARBA00001947"/>
    </source>
</evidence>
<dbReference type="EMBL" id="LDEV01000643">
    <property type="protein sequence ID" value="KLJ12885.1"/>
    <property type="molecule type" value="Genomic_DNA"/>
</dbReference>
<gene>
    <name evidence="6" type="ORF">EMPG_12136</name>
</gene>
<sequence length="70" mass="7459">MAVCTKEVDVRGSFRYGSGDYKLALTLVGEGKVDVKKLVTGVVAFEEAEKAILDVKGGKGIKTLIRGVED</sequence>
<keyword evidence="5" id="KW-0560">Oxidoreductase</keyword>
<dbReference type="Gene3D" id="3.40.50.720">
    <property type="entry name" value="NAD(P)-binding Rossmann-like Domain"/>
    <property type="match status" value="1"/>
</dbReference>
<protein>
    <submittedName>
        <fullName evidence="6">L-iditol 2-dehydrogenase</fullName>
    </submittedName>
</protein>
<dbReference type="GO" id="GO:0046872">
    <property type="term" value="F:metal ion binding"/>
    <property type="evidence" value="ECO:0007669"/>
    <property type="project" value="UniProtKB-KW"/>
</dbReference>
<proteinExistence type="inferred from homology"/>
<dbReference type="OrthoDB" id="3941538at2759"/>
<evidence type="ECO:0000313" key="7">
    <source>
        <dbReference type="Proteomes" id="UP000053573"/>
    </source>
</evidence>
<keyword evidence="4" id="KW-0862">Zinc</keyword>
<dbReference type="GO" id="GO:0003939">
    <property type="term" value="F:L-iditol 2-dehydrogenase (NAD+) activity"/>
    <property type="evidence" value="ECO:0007669"/>
    <property type="project" value="TreeGrafter"/>
</dbReference>
<evidence type="ECO:0000256" key="5">
    <source>
        <dbReference type="ARBA" id="ARBA00023002"/>
    </source>
</evidence>
<dbReference type="Proteomes" id="UP000053573">
    <property type="component" value="Unassembled WGS sequence"/>
</dbReference>
<evidence type="ECO:0000256" key="3">
    <source>
        <dbReference type="ARBA" id="ARBA00022723"/>
    </source>
</evidence>
<name>A0A0H1BNI5_9EURO</name>
<accession>A0A0H1BNI5</accession>
<keyword evidence="3" id="KW-0479">Metal-binding</keyword>
<reference evidence="7" key="1">
    <citation type="journal article" date="2015" name="PLoS Genet.">
        <title>The dynamic genome and transcriptome of the human fungal pathogen Blastomyces and close relative Emmonsia.</title>
        <authorList>
            <person name="Munoz J.F."/>
            <person name="Gauthier G.M."/>
            <person name="Desjardins C.A."/>
            <person name="Gallo J.E."/>
            <person name="Holder J."/>
            <person name="Sullivan T.D."/>
            <person name="Marty A.J."/>
            <person name="Carmen J.C."/>
            <person name="Chen Z."/>
            <person name="Ding L."/>
            <person name="Gujja S."/>
            <person name="Magrini V."/>
            <person name="Misas E."/>
            <person name="Mitreva M."/>
            <person name="Priest M."/>
            <person name="Saif S."/>
            <person name="Whiston E.A."/>
            <person name="Young S."/>
            <person name="Zeng Q."/>
            <person name="Goldman W.E."/>
            <person name="Mardis E.R."/>
            <person name="Taylor J.W."/>
            <person name="McEwen J.G."/>
            <person name="Clay O.K."/>
            <person name="Klein B.S."/>
            <person name="Cuomo C.A."/>
        </authorList>
    </citation>
    <scope>NUCLEOTIDE SEQUENCE [LARGE SCALE GENOMIC DNA]</scope>
    <source>
        <strain evidence="7">UAMH 139</strain>
    </source>
</reference>
<evidence type="ECO:0000256" key="2">
    <source>
        <dbReference type="ARBA" id="ARBA00008072"/>
    </source>
</evidence>
<dbReference type="AlphaFoldDB" id="A0A0H1BNI5"/>
<dbReference type="STRING" id="2060906.A0A0H1BNI5"/>
<comment type="caution">
    <text evidence="6">The sequence shown here is derived from an EMBL/GenBank/DDBJ whole genome shotgun (WGS) entry which is preliminary data.</text>
</comment>
<dbReference type="PANTHER" id="PTHR43161">
    <property type="entry name" value="SORBITOL DEHYDROGENASE"/>
    <property type="match status" value="1"/>
</dbReference>
<dbReference type="GO" id="GO:0006062">
    <property type="term" value="P:sorbitol catabolic process"/>
    <property type="evidence" value="ECO:0007669"/>
    <property type="project" value="TreeGrafter"/>
</dbReference>